<dbReference type="Proteomes" id="UP000772434">
    <property type="component" value="Unassembled WGS sequence"/>
</dbReference>
<gene>
    <name evidence="2" type="ORF">BDP27DRAFT_1406544</name>
</gene>
<feature type="region of interest" description="Disordered" evidence="1">
    <location>
        <begin position="1"/>
        <end position="25"/>
    </location>
</feature>
<evidence type="ECO:0000256" key="1">
    <source>
        <dbReference type="SAM" id="MobiDB-lite"/>
    </source>
</evidence>
<evidence type="ECO:0000313" key="3">
    <source>
        <dbReference type="Proteomes" id="UP000772434"/>
    </source>
</evidence>
<organism evidence="2 3">
    <name type="scientific">Rhodocollybia butyracea</name>
    <dbReference type="NCBI Taxonomy" id="206335"/>
    <lineage>
        <taxon>Eukaryota</taxon>
        <taxon>Fungi</taxon>
        <taxon>Dikarya</taxon>
        <taxon>Basidiomycota</taxon>
        <taxon>Agaricomycotina</taxon>
        <taxon>Agaricomycetes</taxon>
        <taxon>Agaricomycetidae</taxon>
        <taxon>Agaricales</taxon>
        <taxon>Marasmiineae</taxon>
        <taxon>Omphalotaceae</taxon>
        <taxon>Rhodocollybia</taxon>
    </lineage>
</organism>
<dbReference type="AlphaFoldDB" id="A0A9P5PE31"/>
<evidence type="ECO:0000313" key="2">
    <source>
        <dbReference type="EMBL" id="KAF9061708.1"/>
    </source>
</evidence>
<dbReference type="EMBL" id="JADNRY010000192">
    <property type="protein sequence ID" value="KAF9061708.1"/>
    <property type="molecule type" value="Genomic_DNA"/>
</dbReference>
<keyword evidence="3" id="KW-1185">Reference proteome</keyword>
<proteinExistence type="predicted"/>
<reference evidence="2" key="1">
    <citation type="submission" date="2020-11" db="EMBL/GenBank/DDBJ databases">
        <authorList>
            <consortium name="DOE Joint Genome Institute"/>
            <person name="Ahrendt S."/>
            <person name="Riley R."/>
            <person name="Andreopoulos W."/>
            <person name="Labutti K."/>
            <person name="Pangilinan J."/>
            <person name="Ruiz-Duenas F.J."/>
            <person name="Barrasa J.M."/>
            <person name="Sanchez-Garcia M."/>
            <person name="Camarero S."/>
            <person name="Miyauchi S."/>
            <person name="Serrano A."/>
            <person name="Linde D."/>
            <person name="Babiker R."/>
            <person name="Drula E."/>
            <person name="Ayuso-Fernandez I."/>
            <person name="Pacheco R."/>
            <person name="Padilla G."/>
            <person name="Ferreira P."/>
            <person name="Barriuso J."/>
            <person name="Kellner H."/>
            <person name="Castanera R."/>
            <person name="Alfaro M."/>
            <person name="Ramirez L."/>
            <person name="Pisabarro A.G."/>
            <person name="Kuo A."/>
            <person name="Tritt A."/>
            <person name="Lipzen A."/>
            <person name="He G."/>
            <person name="Yan M."/>
            <person name="Ng V."/>
            <person name="Cullen D."/>
            <person name="Martin F."/>
            <person name="Rosso M.-N."/>
            <person name="Henrissat B."/>
            <person name="Hibbett D."/>
            <person name="Martinez A.T."/>
            <person name="Grigoriev I.V."/>
        </authorList>
    </citation>
    <scope>NUCLEOTIDE SEQUENCE</scope>
    <source>
        <strain evidence="2">AH 40177</strain>
    </source>
</reference>
<protein>
    <submittedName>
        <fullName evidence="2">Uncharacterized protein</fullName>
    </submittedName>
</protein>
<accession>A0A9P5PE31</accession>
<sequence length="259" mass="28968">MNKLHDIRWGCQDNSTGANNTEKRASDERAEAKADMMLVQRSSPRGGLQVPDMTKVAGEDTFCDGIGIVEERARTMTESLELSGKPWVLVHRCFEYRNGWWPRGAAPDADSNAIAVVLLVMVMVQSHGLYDCDANATTVLYVSINVQQSFTESRTDRDKKLILALKYKRLHFTSSEIFFVLSHQAFSASASGLNIQYFNTNPWSPKFTRTAMDVQWARSGTQHLVLIFQGKSVKMNLVDPTLALSLGSDHQCNNSRGPY</sequence>
<name>A0A9P5PE31_9AGAR</name>
<comment type="caution">
    <text evidence="2">The sequence shown here is derived from an EMBL/GenBank/DDBJ whole genome shotgun (WGS) entry which is preliminary data.</text>
</comment>